<evidence type="ECO:0000313" key="2">
    <source>
        <dbReference type="EMBL" id="PJZ90961.1"/>
    </source>
</evidence>
<accession>A0A2N0B354</accession>
<protein>
    <recommendedName>
        <fullName evidence="1">Antitoxin SocA-like Panacea domain-containing protein</fullName>
    </recommendedName>
</protein>
<organism evidence="2">
    <name type="scientific">Leptospira ellisii</name>
    <dbReference type="NCBI Taxonomy" id="2023197"/>
    <lineage>
        <taxon>Bacteria</taxon>
        <taxon>Pseudomonadati</taxon>
        <taxon>Spirochaetota</taxon>
        <taxon>Spirochaetia</taxon>
        <taxon>Leptospirales</taxon>
        <taxon>Leptospiraceae</taxon>
        <taxon>Leptospira</taxon>
    </lineage>
</organism>
<dbReference type="EMBL" id="NPEF01000433">
    <property type="protein sequence ID" value="PJZ90961.1"/>
    <property type="molecule type" value="Genomic_DNA"/>
</dbReference>
<dbReference type="OrthoDB" id="330173at2"/>
<proteinExistence type="predicted"/>
<reference evidence="2" key="1">
    <citation type="submission" date="2017-07" db="EMBL/GenBank/DDBJ databases">
        <title>Leptospira spp. isolated from tropical soils.</title>
        <authorList>
            <person name="Thibeaux R."/>
            <person name="Iraola G."/>
            <person name="Ferres I."/>
            <person name="Bierque E."/>
            <person name="Girault D."/>
            <person name="Soupe-Gilbert M.-E."/>
            <person name="Picardeau M."/>
            <person name="Goarant C."/>
        </authorList>
    </citation>
    <scope>NUCLEOTIDE SEQUENCE [LARGE SCALE GENOMIC DNA]</scope>
    <source>
        <strain evidence="2">ATI7-C-A5</strain>
    </source>
</reference>
<gene>
    <name evidence="2" type="ORF">CH379_21360</name>
</gene>
<comment type="caution">
    <text evidence="2">The sequence shown here is derived from an EMBL/GenBank/DDBJ whole genome shotgun (WGS) entry which is preliminary data.</text>
</comment>
<dbReference type="AlphaFoldDB" id="A0A2N0B354"/>
<evidence type="ECO:0000259" key="1">
    <source>
        <dbReference type="Pfam" id="PF13274"/>
    </source>
</evidence>
<sequence>MLKDQPKEKKMVAYSYEKLINSISFFSAEHTKLTQKPLYKTTLLKYLSLFYYKVFSTLGEPPLELSFVAMENGPVAEEVYVGINENIFNVAEFEIIKNMGMDNLEKTQIIGKSYNLDFFSDFEVEVMRDLITKYATSYKNNNEIIDATHELRPWKIAWENRGNGKMKKMNDEDIFEEVSQDNLANEHYLIYKTLRETSIANFSR</sequence>
<dbReference type="InterPro" id="IPR025272">
    <property type="entry name" value="SocA_Panacea"/>
</dbReference>
<feature type="domain" description="Antitoxin SocA-like Panacea" evidence="1">
    <location>
        <begin position="44"/>
        <end position="155"/>
    </location>
</feature>
<dbReference type="Pfam" id="PF13274">
    <property type="entry name" value="SocA_Panacea"/>
    <property type="match status" value="1"/>
</dbReference>
<name>A0A2N0B354_9LEPT</name>